<accession>A0AAN8EHD3</accession>
<dbReference type="PANTHER" id="PTHR39290:SF6">
    <property type="entry name" value="S-ADENOSYL-L-METHIONINE-DEPENDENT METHYLTRANSFERASES SUPERFAMILY PROTEIN"/>
    <property type="match status" value="1"/>
</dbReference>
<dbReference type="PANTHER" id="PTHR39290">
    <property type="entry name" value="C3H1-TYPE DOMAIN-CONTAINING PROTEIN-RELATED"/>
    <property type="match status" value="1"/>
</dbReference>
<name>A0AAN8EHD3_9EURO</name>
<dbReference type="Gene3D" id="3.40.50.150">
    <property type="entry name" value="Vaccinia Virus protein VP39"/>
    <property type="match status" value="1"/>
</dbReference>
<organism evidence="1 2">
    <name type="scientific">Knufia fluminis</name>
    <dbReference type="NCBI Taxonomy" id="191047"/>
    <lineage>
        <taxon>Eukaryota</taxon>
        <taxon>Fungi</taxon>
        <taxon>Dikarya</taxon>
        <taxon>Ascomycota</taxon>
        <taxon>Pezizomycotina</taxon>
        <taxon>Eurotiomycetes</taxon>
        <taxon>Chaetothyriomycetidae</taxon>
        <taxon>Chaetothyriales</taxon>
        <taxon>Trichomeriaceae</taxon>
        <taxon>Knufia</taxon>
    </lineage>
</organism>
<comment type="caution">
    <text evidence="1">The sequence shown here is derived from an EMBL/GenBank/DDBJ whole genome shotgun (WGS) entry which is preliminary data.</text>
</comment>
<reference evidence="1 2" key="1">
    <citation type="submission" date="2022-12" db="EMBL/GenBank/DDBJ databases">
        <title>Genomic features and morphological characterization of a novel Knufia sp. strain isolated from spacecraft assembly facility.</title>
        <authorList>
            <person name="Teixeira M."/>
            <person name="Chander A.M."/>
            <person name="Stajich J.E."/>
            <person name="Venkateswaran K."/>
        </authorList>
    </citation>
    <scope>NUCLEOTIDE SEQUENCE [LARGE SCALE GENOMIC DNA]</scope>
    <source>
        <strain evidence="1 2">FJI-L2-BK-P2</strain>
    </source>
</reference>
<dbReference type="AlphaFoldDB" id="A0AAN8EHD3"/>
<protein>
    <submittedName>
        <fullName evidence="1">Uncharacterized protein</fullName>
    </submittedName>
</protein>
<dbReference type="InterPro" id="IPR029063">
    <property type="entry name" value="SAM-dependent_MTases_sf"/>
</dbReference>
<dbReference type="EMBL" id="JAKLMC020000006">
    <property type="protein sequence ID" value="KAK5955704.1"/>
    <property type="molecule type" value="Genomic_DNA"/>
</dbReference>
<gene>
    <name evidence="1" type="ORF">OHC33_003345</name>
</gene>
<evidence type="ECO:0000313" key="1">
    <source>
        <dbReference type="EMBL" id="KAK5955704.1"/>
    </source>
</evidence>
<keyword evidence="2" id="KW-1185">Reference proteome</keyword>
<dbReference type="SUPFAM" id="SSF53335">
    <property type="entry name" value="S-adenosyl-L-methionine-dependent methyltransferases"/>
    <property type="match status" value="1"/>
</dbReference>
<dbReference type="Proteomes" id="UP001316803">
    <property type="component" value="Unassembled WGS sequence"/>
</dbReference>
<proteinExistence type="predicted"/>
<sequence length="417" mass="46211">MFDNSTASFASRRAMLKESDDSFINATCSLTLDILKQAVRDLDAEMSRKGPSTIGTTKFDPDILLTDSDLHTRIHESLNTNDFATAIKTAFSLPPKDEYTYHATASVILDQVQAAVTAGPANGLQAWYLDPEPIHDEDGTERRKVNYPPPADIAAYVSLFDPAKPAANLLKGFKANAKKGSLRAGIADHLSSKRYVHPDITVLKLKKGAEHDNIYADFWAWSCFSLHWAGPDASIADLHLGHHVLPVFMHHFGCACPSYESLEIIKAVSQGRSVLDVGSGNGYWTYMLRRHGLEVHAIDNGQSMWRTLWIGDTINQDGAKYMKKRTDGGKDDVLLMVYPVVGLEFTTSVLDAYKGDVICVAGTQNGNGYTGFKDEMVDSWMERERKDFEKIVQVPLPSFAGKDDALFVFRRRKGQTA</sequence>
<evidence type="ECO:0000313" key="2">
    <source>
        <dbReference type="Proteomes" id="UP001316803"/>
    </source>
</evidence>